<dbReference type="EMBL" id="JAPZBQ010000004">
    <property type="protein sequence ID" value="KAJ5335304.1"/>
    <property type="molecule type" value="Genomic_DNA"/>
</dbReference>
<dbReference type="InterPro" id="IPR052974">
    <property type="entry name" value="GH79_Enzymes"/>
</dbReference>
<organism evidence="3 4">
    <name type="scientific">Penicillium brevicompactum</name>
    <dbReference type="NCBI Taxonomy" id="5074"/>
    <lineage>
        <taxon>Eukaryota</taxon>
        <taxon>Fungi</taxon>
        <taxon>Dikarya</taxon>
        <taxon>Ascomycota</taxon>
        <taxon>Pezizomycotina</taxon>
        <taxon>Eurotiomycetes</taxon>
        <taxon>Eurotiomycetidae</taxon>
        <taxon>Eurotiales</taxon>
        <taxon>Aspergillaceae</taxon>
        <taxon>Penicillium</taxon>
    </lineage>
</organism>
<dbReference type="Proteomes" id="UP001147695">
    <property type="component" value="Unassembled WGS sequence"/>
</dbReference>
<comment type="caution">
    <text evidence="3">The sequence shown here is derived from an EMBL/GenBank/DDBJ whole genome shotgun (WGS) entry which is preliminary data.</text>
</comment>
<feature type="domain" description="Beta-glucuronidase C-terminal" evidence="2">
    <location>
        <begin position="427"/>
        <end position="541"/>
    </location>
</feature>
<accession>A0A9W9QFP9</accession>
<dbReference type="PANTHER" id="PTHR36183">
    <property type="entry name" value="BETA-GLUCURONIDASE"/>
    <property type="match status" value="1"/>
</dbReference>
<dbReference type="InterPro" id="IPR017853">
    <property type="entry name" value="GH"/>
</dbReference>
<dbReference type="PANTHER" id="PTHR36183:SF2">
    <property type="entry name" value="BETA-GLUCURONIDASE C-TERMINAL DOMAIN-CONTAINING PROTEIN"/>
    <property type="match status" value="1"/>
</dbReference>
<feature type="signal peptide" evidence="1">
    <location>
        <begin position="1"/>
        <end position="22"/>
    </location>
</feature>
<dbReference type="Gene3D" id="3.20.20.80">
    <property type="entry name" value="Glycosidases"/>
    <property type="match status" value="1"/>
</dbReference>
<gene>
    <name evidence="3" type="ORF">N7452_007707</name>
</gene>
<dbReference type="AlphaFoldDB" id="A0A9W9QFP9"/>
<evidence type="ECO:0000313" key="4">
    <source>
        <dbReference type="Proteomes" id="UP001147695"/>
    </source>
</evidence>
<reference evidence="3" key="2">
    <citation type="journal article" date="2023" name="IMA Fungus">
        <title>Comparative genomic study of the Penicillium genus elucidates a diverse pangenome and 15 lateral gene transfer events.</title>
        <authorList>
            <person name="Petersen C."/>
            <person name="Sorensen T."/>
            <person name="Nielsen M.R."/>
            <person name="Sondergaard T.E."/>
            <person name="Sorensen J.L."/>
            <person name="Fitzpatrick D.A."/>
            <person name="Frisvad J.C."/>
            <person name="Nielsen K.L."/>
        </authorList>
    </citation>
    <scope>NUCLEOTIDE SEQUENCE</scope>
    <source>
        <strain evidence="3">IBT 35673</strain>
    </source>
</reference>
<dbReference type="SUPFAM" id="SSF51445">
    <property type="entry name" value="(Trans)glycosidases"/>
    <property type="match status" value="1"/>
</dbReference>
<name>A0A9W9QFP9_PENBR</name>
<evidence type="ECO:0000259" key="2">
    <source>
        <dbReference type="Pfam" id="PF16862"/>
    </source>
</evidence>
<sequence length="545" mass="59392">MSEKSASIRKMLFCLLLGVTMATAVPATAESGVSVISVSGQVSQAAGAAVLSPFVSFSIEFSSFPDFAGNLSLPNKFSKNLLDNLGDLQGVKPYLRVGGNTQDLALYDPSLKTQINGTVVPAVSSDYPSIISIGPSYFESYATLPGVKFSHGFNMGNNGTRGMKTLLATVPLACKALGGGKLAYWEIGNEPDLFKTTTPNSVRPPNWTESDYVTEWLERERVIRRQLKKSCPDMLTDDGYKYIAPSFAGLTNSLDAVKTWQDGLNKDNIISLNSMHNYIGGADVPGVTLRHTLMNHTATKHSVDQHVNLSRVLSHDGLTKNIPYILGETNSLYHQGKPGLSNSFGAALWGVDFNLYCASQSIRRTHMHMGTDYRYASWQPIQTNKTTVGTKAPYYGNVMVAAMLKKESDSDNVQVVNLPTSEETDAAYASYVNGHLVRIAVVNMQQFNYTDEETGANSQLSERRSTKYTFRIPTGSTDSLSVQRLMANGSDAITGITWDGWSYNYELDNGKPVRQSNVTIGESVIVKKGVVEIELPYSSGAILNL</sequence>
<keyword evidence="1" id="KW-0732">Signal</keyword>
<evidence type="ECO:0000313" key="3">
    <source>
        <dbReference type="EMBL" id="KAJ5335304.1"/>
    </source>
</evidence>
<reference evidence="3" key="1">
    <citation type="submission" date="2022-12" db="EMBL/GenBank/DDBJ databases">
        <authorList>
            <person name="Petersen C."/>
        </authorList>
    </citation>
    <scope>NUCLEOTIDE SEQUENCE</scope>
    <source>
        <strain evidence="3">IBT 35673</strain>
    </source>
</reference>
<dbReference type="Pfam" id="PF16862">
    <property type="entry name" value="Glyco_hydro_79C"/>
    <property type="match status" value="1"/>
</dbReference>
<proteinExistence type="predicted"/>
<feature type="chain" id="PRO_5040754720" description="Beta-glucuronidase C-terminal domain-containing protein" evidence="1">
    <location>
        <begin position="23"/>
        <end position="545"/>
    </location>
</feature>
<evidence type="ECO:0000256" key="1">
    <source>
        <dbReference type="SAM" id="SignalP"/>
    </source>
</evidence>
<protein>
    <recommendedName>
        <fullName evidence="2">Beta-glucuronidase C-terminal domain-containing protein</fullName>
    </recommendedName>
</protein>
<dbReference type="InterPro" id="IPR031728">
    <property type="entry name" value="GlcAase_C"/>
</dbReference>